<dbReference type="SUPFAM" id="SSF52540">
    <property type="entry name" value="P-loop containing nucleoside triphosphate hydrolases"/>
    <property type="match status" value="1"/>
</dbReference>
<dbReference type="PROSITE" id="PS00211">
    <property type="entry name" value="ABC_TRANSPORTER_1"/>
    <property type="match status" value="1"/>
</dbReference>
<evidence type="ECO:0000313" key="11">
    <source>
        <dbReference type="EMBL" id="PKZ21630.1"/>
    </source>
</evidence>
<dbReference type="Proteomes" id="UP000069912">
    <property type="component" value="Chromosome"/>
</dbReference>
<dbReference type="Gene3D" id="3.40.50.300">
    <property type="entry name" value="P-loop containing nucleotide triphosphate hydrolases"/>
    <property type="match status" value="1"/>
</dbReference>
<evidence type="ECO:0000313" key="12">
    <source>
        <dbReference type="Proteomes" id="UP000069912"/>
    </source>
</evidence>
<organism evidence="10 12">
    <name type="scientific">Aerococcus sanguinicola</name>
    <dbReference type="NCBI Taxonomy" id="119206"/>
    <lineage>
        <taxon>Bacteria</taxon>
        <taxon>Bacillati</taxon>
        <taxon>Bacillota</taxon>
        <taxon>Bacilli</taxon>
        <taxon>Lactobacillales</taxon>
        <taxon>Aerococcaceae</taxon>
        <taxon>Aerococcus</taxon>
    </lineage>
</organism>
<dbReference type="GO" id="GO:0016887">
    <property type="term" value="F:ATP hydrolysis activity"/>
    <property type="evidence" value="ECO:0007669"/>
    <property type="project" value="InterPro"/>
</dbReference>
<dbReference type="EMBL" id="PKGY01000003">
    <property type="protein sequence ID" value="PKZ21630.1"/>
    <property type="molecule type" value="Genomic_DNA"/>
</dbReference>
<dbReference type="OrthoDB" id="9789994at2"/>
<evidence type="ECO:0000313" key="13">
    <source>
        <dbReference type="Proteomes" id="UP000234239"/>
    </source>
</evidence>
<reference evidence="12" key="2">
    <citation type="submission" date="2016-01" db="EMBL/GenBank/DDBJ databases">
        <title>Six Aerococcus type strain genome sequencing and assembly using PacBio and Illumina Hiseq.</title>
        <authorList>
            <person name="Carkaci D."/>
            <person name="Dargis R."/>
            <person name="Nielsen X.C."/>
            <person name="Skovgaard O."/>
            <person name="Fuursted K."/>
            <person name="Christensen J.J."/>
        </authorList>
    </citation>
    <scope>NUCLEOTIDE SEQUENCE [LARGE SCALE GENOMIC DNA]</scope>
    <source>
        <strain evidence="12">CCUG43001</strain>
    </source>
</reference>
<dbReference type="Pfam" id="PF00005">
    <property type="entry name" value="ABC_tran"/>
    <property type="match status" value="1"/>
</dbReference>
<evidence type="ECO:0000256" key="6">
    <source>
        <dbReference type="ARBA" id="ARBA00022840"/>
    </source>
</evidence>
<dbReference type="PANTHER" id="PTHR43553:SF3">
    <property type="entry name" value="ABC TRANSPORTER ATP-BINDING PROTEIN MODF"/>
    <property type="match status" value="1"/>
</dbReference>
<sequence>MTQYNDSVLCLKNVSYYRQGRPILKNINFEIRPGQHWALLGLNGSGKSTLIHILSGYDWPSAGQVTVLGERFGRTNISRLKRRIGLVSSWLEYRLPENDSVLKIVLSGLFASFGLYQAVGPKEKLAAQELLARFDCEDLADRPFATLSQGEKQKILILRGLMTKPELLILDEPFNALDLFARERLLEFLGEVSQEEGLSLVMISHRSEDISQLFQHVLLLKEGQVFAQGPRQDMLQDGLLTDFYGQAVDCLPYKDQRVLVVPR</sequence>
<accession>A0A109RCY9</accession>
<evidence type="ECO:0000256" key="3">
    <source>
        <dbReference type="ARBA" id="ARBA00022448"/>
    </source>
</evidence>
<evidence type="ECO:0000313" key="10">
    <source>
        <dbReference type="EMBL" id="AMB93641.1"/>
    </source>
</evidence>
<dbReference type="AlphaFoldDB" id="A0A109RCY9"/>
<evidence type="ECO:0000256" key="8">
    <source>
        <dbReference type="ARBA" id="ARBA00023136"/>
    </source>
</evidence>
<dbReference type="PROSITE" id="PS50893">
    <property type="entry name" value="ABC_TRANSPORTER_2"/>
    <property type="match status" value="1"/>
</dbReference>
<gene>
    <name evidence="10" type="ORF">AWM72_02170</name>
    <name evidence="11" type="ORF">CYJ28_06925</name>
</gene>
<protein>
    <submittedName>
        <fullName evidence="11">ABC transporter ATP-binding protein</fullName>
    </submittedName>
</protein>
<keyword evidence="6 11" id="KW-0067">ATP-binding</keyword>
<keyword evidence="7" id="KW-1278">Translocase</keyword>
<evidence type="ECO:0000256" key="4">
    <source>
        <dbReference type="ARBA" id="ARBA00022475"/>
    </source>
</evidence>
<dbReference type="GO" id="GO:0005524">
    <property type="term" value="F:ATP binding"/>
    <property type="evidence" value="ECO:0007669"/>
    <property type="project" value="UniProtKB-KW"/>
</dbReference>
<proteinExistence type="inferred from homology"/>
<reference evidence="11 13" key="3">
    <citation type="submission" date="2017-12" db="EMBL/GenBank/DDBJ databases">
        <title>Phylogenetic diversity of female urinary microbiome.</title>
        <authorList>
            <person name="Thomas-White K."/>
            <person name="Wolfe A.J."/>
        </authorList>
    </citation>
    <scope>NUCLEOTIDE SEQUENCE [LARGE SCALE GENOMIC DNA]</scope>
    <source>
        <strain evidence="11 13">UMB0139</strain>
    </source>
</reference>
<feature type="domain" description="ABC transporter" evidence="9">
    <location>
        <begin position="9"/>
        <end position="247"/>
    </location>
</feature>
<evidence type="ECO:0000256" key="2">
    <source>
        <dbReference type="ARBA" id="ARBA00005417"/>
    </source>
</evidence>
<dbReference type="InterPro" id="IPR050095">
    <property type="entry name" value="ECF_ABC_transporter_ATP-bd"/>
</dbReference>
<dbReference type="GO" id="GO:0042626">
    <property type="term" value="F:ATPase-coupled transmembrane transporter activity"/>
    <property type="evidence" value="ECO:0007669"/>
    <property type="project" value="TreeGrafter"/>
</dbReference>
<dbReference type="GO" id="GO:0043190">
    <property type="term" value="C:ATP-binding cassette (ABC) transporter complex"/>
    <property type="evidence" value="ECO:0007669"/>
    <property type="project" value="TreeGrafter"/>
</dbReference>
<dbReference type="PANTHER" id="PTHR43553">
    <property type="entry name" value="HEAVY METAL TRANSPORTER"/>
    <property type="match status" value="1"/>
</dbReference>
<evidence type="ECO:0000256" key="7">
    <source>
        <dbReference type="ARBA" id="ARBA00022967"/>
    </source>
</evidence>
<dbReference type="GeneID" id="92902874"/>
<dbReference type="CDD" id="cd03225">
    <property type="entry name" value="ABC_cobalt_CbiO_domain1"/>
    <property type="match status" value="1"/>
</dbReference>
<dbReference type="Proteomes" id="UP000234239">
    <property type="component" value="Unassembled WGS sequence"/>
</dbReference>
<comment type="subcellular location">
    <subcellularLocation>
        <location evidence="1">Cell membrane</location>
        <topology evidence="1">Peripheral membrane protein</topology>
    </subcellularLocation>
</comment>
<keyword evidence="4" id="KW-1003">Cell membrane</keyword>
<dbReference type="InterPro" id="IPR003439">
    <property type="entry name" value="ABC_transporter-like_ATP-bd"/>
</dbReference>
<comment type="similarity">
    <text evidence="2">Belongs to the ABC transporter superfamily.</text>
</comment>
<reference evidence="10 12" key="1">
    <citation type="journal article" date="2016" name="Genome Announc.">
        <title>Complete Genome Sequences of Aerococcus christensenii CCUG 28831T, Aerococcus sanguinicola CCUG 43001T, Aerococcus urinae CCUG 36881T, Aerococcus urinaeequi CCUG 28094T, Aerococcus urinaehominis CCUG 42038 BT, and Aerococcus viridans CCUG 4311T.</title>
        <authorList>
            <person name="Carkaci D."/>
            <person name="Dargis R."/>
            <person name="Nielsen X.C."/>
            <person name="Skovgaard O."/>
            <person name="Fuursted K."/>
            <person name="Christensen J.J."/>
        </authorList>
    </citation>
    <scope>NUCLEOTIDE SEQUENCE [LARGE SCALE GENOMIC DNA]</scope>
    <source>
        <strain evidence="10 12">CCUG43001</strain>
    </source>
</reference>
<evidence type="ECO:0000259" key="9">
    <source>
        <dbReference type="PROSITE" id="PS50893"/>
    </source>
</evidence>
<keyword evidence="3" id="KW-0813">Transport</keyword>
<keyword evidence="12" id="KW-1185">Reference proteome</keyword>
<keyword evidence="5" id="KW-0547">Nucleotide-binding</keyword>
<name>A0A109RCY9_9LACT</name>
<dbReference type="InterPro" id="IPR003593">
    <property type="entry name" value="AAA+_ATPase"/>
</dbReference>
<keyword evidence="8" id="KW-0472">Membrane</keyword>
<dbReference type="EMBL" id="CP014160">
    <property type="protein sequence ID" value="AMB93641.1"/>
    <property type="molecule type" value="Genomic_DNA"/>
</dbReference>
<evidence type="ECO:0000256" key="5">
    <source>
        <dbReference type="ARBA" id="ARBA00022741"/>
    </source>
</evidence>
<evidence type="ECO:0000256" key="1">
    <source>
        <dbReference type="ARBA" id="ARBA00004202"/>
    </source>
</evidence>
<dbReference type="InterPro" id="IPR027417">
    <property type="entry name" value="P-loop_NTPase"/>
</dbReference>
<dbReference type="InterPro" id="IPR015856">
    <property type="entry name" value="ABC_transpr_CbiO/EcfA_su"/>
</dbReference>
<dbReference type="SMART" id="SM00382">
    <property type="entry name" value="AAA"/>
    <property type="match status" value="1"/>
</dbReference>
<dbReference type="KEGG" id="asan:AWM72_02170"/>
<dbReference type="InterPro" id="IPR017871">
    <property type="entry name" value="ABC_transporter-like_CS"/>
</dbReference>
<dbReference type="RefSeq" id="WP_067972497.1">
    <property type="nucleotide sequence ID" value="NZ_CAJHKM010000004.1"/>
</dbReference>